<keyword evidence="7" id="KW-1185">Reference proteome</keyword>
<keyword evidence="2" id="KW-0378">Hydrolase</keyword>
<sequence length="804" mass="92324">MQNFDPDFTRWFNDRFAGLMLEKPDPSSDPCYDDQGRVIARGPWDRGETFSKRGRAFRFLRHQQLIRDYFVQNPLTRGVLLFHGLGSGKTLTSLSVAEALKTDRSVVLMSPAALRTNFIDELKKLTNSDEDDEHFLRRLERAYSFVSYDAPNTPQQIKAIHGGLNNKMIIVDEVHNMISMINKRSKKGVFLFEEIMNASDVKLIFLSGTPIINDPFEVAIIANLLTGFVSPKTGEVIAAPSGLERQQKKMLFGDNVDFYYYFVDSRDPDLPRLKNLMALKHRLIGTISYYAGLQPQKKILPEVTEHTHLIEMSPRQHELYEIVRKPERETEKKIRKRMANTAKAKKFGKATVNLEMMFRPEGETNLSNFRAQSRQFCNFVFPPELPRFVPGFNDINALDDDRSASKRQHVHAVPDNGQDASEDVASYDEVAQRAHAESLRLLDIDSQRYLVDELPTHSPKWVEMLRVMQESQGPIYVYSQFRELAGVNVFAAALRAHGYIQYGFGDPGVSPTPMNPLPHTRDAVTGRLWRDLTAKERKVFQPLTYMFWPKSSANSDRKSHLMRVFNCHENRHGKLIRVFLSTKSGAEGLNLMNVRQVHIMEPYWNRMRIKQAIGRAVRQCSHAALPPAQRRVDVHHYMMTIDTYSSPDKGADGTMQSTDQYVHAIAAQKQHIINTVENVMKEVAVDCKVNYNHNRLQGDYTCYDPVHQQAAPTLDLAQAQTDREVFSEYKVRQQDMIQVSLGNAGKFRVRKEDKSIIDRFLRKEFETGEKREIPLFHILNNEPALLMELMQGRPPMWRPIVPAA</sequence>
<feature type="domain" description="Helicase ATP-binding" evidence="5">
    <location>
        <begin position="70"/>
        <end position="228"/>
    </location>
</feature>
<dbReference type="PANTHER" id="PTHR45766:SF3">
    <property type="entry name" value="DNA ANNEALING HELICASE AND ENDONUCLEASE ZRANB3"/>
    <property type="match status" value="1"/>
</dbReference>
<keyword evidence="1" id="KW-0547">Nucleotide-binding</keyword>
<dbReference type="GO" id="GO:0016787">
    <property type="term" value="F:hydrolase activity"/>
    <property type="evidence" value="ECO:0007669"/>
    <property type="project" value="UniProtKB-KW"/>
</dbReference>
<dbReference type="InterPro" id="IPR006935">
    <property type="entry name" value="Helicase/UvrB_N"/>
</dbReference>
<dbReference type="GO" id="GO:0004520">
    <property type="term" value="F:DNA endonuclease activity"/>
    <property type="evidence" value="ECO:0007669"/>
    <property type="project" value="TreeGrafter"/>
</dbReference>
<dbReference type="GO" id="GO:0043596">
    <property type="term" value="C:nuclear replication fork"/>
    <property type="evidence" value="ECO:0007669"/>
    <property type="project" value="TreeGrafter"/>
</dbReference>
<gene>
    <name evidence="6" type="ORF">CVIRNUC_003348</name>
</gene>
<dbReference type="GO" id="GO:0003677">
    <property type="term" value="F:DNA binding"/>
    <property type="evidence" value="ECO:0007669"/>
    <property type="project" value="InterPro"/>
</dbReference>
<dbReference type="GO" id="GO:0031297">
    <property type="term" value="P:replication fork processing"/>
    <property type="evidence" value="ECO:0007669"/>
    <property type="project" value="TreeGrafter"/>
</dbReference>
<protein>
    <recommendedName>
        <fullName evidence="5">Helicase ATP-binding domain-containing protein</fullName>
    </recommendedName>
</protein>
<dbReference type="GO" id="GO:0004386">
    <property type="term" value="F:helicase activity"/>
    <property type="evidence" value="ECO:0007669"/>
    <property type="project" value="UniProtKB-KW"/>
</dbReference>
<dbReference type="GO" id="GO:0005524">
    <property type="term" value="F:ATP binding"/>
    <property type="evidence" value="ECO:0007669"/>
    <property type="project" value="UniProtKB-KW"/>
</dbReference>
<accession>A0AAV1HZ67</accession>
<evidence type="ECO:0000313" key="6">
    <source>
        <dbReference type="EMBL" id="CAK0766333.1"/>
    </source>
</evidence>
<dbReference type="PANTHER" id="PTHR45766">
    <property type="entry name" value="DNA ANNEALING HELICASE AND ENDONUCLEASE ZRANB3 FAMILY MEMBER"/>
    <property type="match status" value="1"/>
</dbReference>
<dbReference type="InterPro" id="IPR001650">
    <property type="entry name" value="Helicase_C-like"/>
</dbReference>
<comment type="caution">
    <text evidence="6">The sequence shown here is derived from an EMBL/GenBank/DDBJ whole genome shotgun (WGS) entry which is preliminary data.</text>
</comment>
<organism evidence="6 7">
    <name type="scientific">Coccomyxa viridis</name>
    <dbReference type="NCBI Taxonomy" id="1274662"/>
    <lineage>
        <taxon>Eukaryota</taxon>
        <taxon>Viridiplantae</taxon>
        <taxon>Chlorophyta</taxon>
        <taxon>core chlorophytes</taxon>
        <taxon>Trebouxiophyceae</taxon>
        <taxon>Trebouxiophyceae incertae sedis</taxon>
        <taxon>Coccomyxaceae</taxon>
        <taxon>Coccomyxa</taxon>
    </lineage>
</organism>
<evidence type="ECO:0000256" key="3">
    <source>
        <dbReference type="ARBA" id="ARBA00022806"/>
    </source>
</evidence>
<dbReference type="GO" id="GO:0006281">
    <property type="term" value="P:DNA repair"/>
    <property type="evidence" value="ECO:0007669"/>
    <property type="project" value="TreeGrafter"/>
</dbReference>
<evidence type="ECO:0000256" key="4">
    <source>
        <dbReference type="ARBA" id="ARBA00022840"/>
    </source>
</evidence>
<keyword evidence="3" id="KW-0347">Helicase</keyword>
<dbReference type="EMBL" id="CAUYUE010000004">
    <property type="protein sequence ID" value="CAK0766333.1"/>
    <property type="molecule type" value="Genomic_DNA"/>
</dbReference>
<dbReference type="InterPro" id="IPR027417">
    <property type="entry name" value="P-loop_NTPase"/>
</dbReference>
<dbReference type="Gene3D" id="3.40.50.300">
    <property type="entry name" value="P-loop containing nucleotide triphosphate hydrolases"/>
    <property type="match status" value="2"/>
</dbReference>
<keyword evidence="4" id="KW-0067">ATP-binding</keyword>
<evidence type="ECO:0000256" key="1">
    <source>
        <dbReference type="ARBA" id="ARBA00022741"/>
    </source>
</evidence>
<dbReference type="AlphaFoldDB" id="A0AAV1HZ67"/>
<dbReference type="Pfam" id="PF04851">
    <property type="entry name" value="ResIII"/>
    <property type="match status" value="1"/>
</dbReference>
<evidence type="ECO:0000313" key="7">
    <source>
        <dbReference type="Proteomes" id="UP001314263"/>
    </source>
</evidence>
<name>A0AAV1HZ67_9CHLO</name>
<reference evidence="6 7" key="1">
    <citation type="submission" date="2023-10" db="EMBL/GenBank/DDBJ databases">
        <authorList>
            <person name="Maclean D."/>
            <person name="Macfadyen A."/>
        </authorList>
    </citation>
    <scope>NUCLEOTIDE SEQUENCE [LARGE SCALE GENOMIC DNA]</scope>
</reference>
<dbReference type="SUPFAM" id="SSF52540">
    <property type="entry name" value="P-loop containing nucleoside triphosphate hydrolases"/>
    <property type="match status" value="2"/>
</dbReference>
<evidence type="ECO:0000256" key="2">
    <source>
        <dbReference type="ARBA" id="ARBA00022801"/>
    </source>
</evidence>
<proteinExistence type="predicted"/>
<dbReference type="PROSITE" id="PS51192">
    <property type="entry name" value="HELICASE_ATP_BIND_1"/>
    <property type="match status" value="1"/>
</dbReference>
<dbReference type="SMART" id="SM00487">
    <property type="entry name" value="DEXDc"/>
    <property type="match status" value="1"/>
</dbReference>
<evidence type="ECO:0000259" key="5">
    <source>
        <dbReference type="PROSITE" id="PS51192"/>
    </source>
</evidence>
<dbReference type="InterPro" id="IPR014001">
    <property type="entry name" value="Helicase_ATP-bd"/>
</dbReference>
<dbReference type="Proteomes" id="UP001314263">
    <property type="component" value="Unassembled WGS sequence"/>
</dbReference>
<dbReference type="Pfam" id="PF00271">
    <property type="entry name" value="Helicase_C"/>
    <property type="match status" value="1"/>
</dbReference>